<keyword evidence="4" id="KW-0238">DNA-binding</keyword>
<comment type="caution">
    <text evidence="7">The sequence shown here is derived from an EMBL/GenBank/DDBJ whole genome shotgun (WGS) entry which is preliminary data.</text>
</comment>
<dbReference type="SMART" id="SM00347">
    <property type="entry name" value="HTH_MARR"/>
    <property type="match status" value="1"/>
</dbReference>
<evidence type="ECO:0000256" key="4">
    <source>
        <dbReference type="ARBA" id="ARBA00023125"/>
    </source>
</evidence>
<dbReference type="PANTHER" id="PTHR33164">
    <property type="entry name" value="TRANSCRIPTIONAL REGULATOR, MARR FAMILY"/>
    <property type="match status" value="1"/>
</dbReference>
<dbReference type="AlphaFoldDB" id="A0A3M0AME4"/>
<keyword evidence="8" id="KW-1185">Reference proteome</keyword>
<dbReference type="OrthoDB" id="9806864at2"/>
<dbReference type="FunFam" id="1.10.10.10:FF:000163">
    <property type="entry name" value="MarR family transcriptional regulator"/>
    <property type="match status" value="1"/>
</dbReference>
<dbReference type="InterPro" id="IPR036390">
    <property type="entry name" value="WH_DNA-bd_sf"/>
</dbReference>
<dbReference type="EMBL" id="REFJ01000003">
    <property type="protein sequence ID" value="RMA80142.1"/>
    <property type="molecule type" value="Genomic_DNA"/>
</dbReference>
<dbReference type="Gene3D" id="1.10.10.10">
    <property type="entry name" value="Winged helix-like DNA-binding domain superfamily/Winged helix DNA-binding domain"/>
    <property type="match status" value="1"/>
</dbReference>
<dbReference type="Proteomes" id="UP000267187">
    <property type="component" value="Unassembled WGS sequence"/>
</dbReference>
<dbReference type="InterPro" id="IPR000835">
    <property type="entry name" value="HTH_MarR-typ"/>
</dbReference>
<dbReference type="RefSeq" id="WP_121876822.1">
    <property type="nucleotide sequence ID" value="NZ_REFJ01000003.1"/>
</dbReference>
<dbReference type="SUPFAM" id="SSF46785">
    <property type="entry name" value="Winged helix' DNA-binding domain"/>
    <property type="match status" value="1"/>
</dbReference>
<proteinExistence type="predicted"/>
<dbReference type="GO" id="GO:0003700">
    <property type="term" value="F:DNA-binding transcription factor activity"/>
    <property type="evidence" value="ECO:0007669"/>
    <property type="project" value="InterPro"/>
</dbReference>
<evidence type="ECO:0000256" key="3">
    <source>
        <dbReference type="ARBA" id="ARBA00023015"/>
    </source>
</evidence>
<dbReference type="InterPro" id="IPR055166">
    <property type="entry name" value="Transc_reg_Sar_Rot_HTH"/>
</dbReference>
<comment type="subcellular location">
    <subcellularLocation>
        <location evidence="1">Cytoplasm</location>
    </subcellularLocation>
</comment>
<keyword evidence="2" id="KW-0963">Cytoplasm</keyword>
<evidence type="ECO:0000256" key="1">
    <source>
        <dbReference type="ARBA" id="ARBA00004496"/>
    </source>
</evidence>
<reference evidence="7 8" key="1">
    <citation type="submission" date="2018-10" db="EMBL/GenBank/DDBJ databases">
        <title>Genomic Encyclopedia of Type Strains, Phase IV (KMG-IV): sequencing the most valuable type-strain genomes for metagenomic binning, comparative biology and taxonomic classification.</title>
        <authorList>
            <person name="Goeker M."/>
        </authorList>
    </citation>
    <scope>NUCLEOTIDE SEQUENCE [LARGE SCALE GENOMIC DNA]</scope>
    <source>
        <strain evidence="7 8">DSM 25080</strain>
    </source>
</reference>
<feature type="domain" description="HTH marR-type" evidence="6">
    <location>
        <begin position="16"/>
        <end position="146"/>
    </location>
</feature>
<dbReference type="InterPro" id="IPR039422">
    <property type="entry name" value="MarR/SlyA-like"/>
</dbReference>
<dbReference type="Pfam" id="PF22381">
    <property type="entry name" value="Staph_reg_Sar_Rot"/>
    <property type="match status" value="1"/>
</dbReference>
<organism evidence="7 8">
    <name type="scientific">Umboniibacter marinipuniceus</name>
    <dbReference type="NCBI Taxonomy" id="569599"/>
    <lineage>
        <taxon>Bacteria</taxon>
        <taxon>Pseudomonadati</taxon>
        <taxon>Pseudomonadota</taxon>
        <taxon>Gammaproteobacteria</taxon>
        <taxon>Cellvibrionales</taxon>
        <taxon>Cellvibrionaceae</taxon>
        <taxon>Umboniibacter</taxon>
    </lineage>
</organism>
<protein>
    <submittedName>
        <fullName evidence="7">MarR family transcriptional regulator</fullName>
    </submittedName>
</protein>
<evidence type="ECO:0000256" key="5">
    <source>
        <dbReference type="ARBA" id="ARBA00023163"/>
    </source>
</evidence>
<accession>A0A3M0AME4</accession>
<dbReference type="PRINTS" id="PR00598">
    <property type="entry name" value="HTHMARR"/>
</dbReference>
<keyword evidence="3" id="KW-0805">Transcription regulation</keyword>
<evidence type="ECO:0000313" key="7">
    <source>
        <dbReference type="EMBL" id="RMA80142.1"/>
    </source>
</evidence>
<dbReference type="GO" id="GO:0003677">
    <property type="term" value="F:DNA binding"/>
    <property type="evidence" value="ECO:0007669"/>
    <property type="project" value="UniProtKB-KW"/>
</dbReference>
<keyword evidence="5" id="KW-0804">Transcription</keyword>
<evidence type="ECO:0000313" key="8">
    <source>
        <dbReference type="Proteomes" id="UP000267187"/>
    </source>
</evidence>
<dbReference type="PROSITE" id="PS50995">
    <property type="entry name" value="HTH_MARR_2"/>
    <property type="match status" value="1"/>
</dbReference>
<name>A0A3M0AME4_9GAMM</name>
<sequence>MQDVKQSETPEQLKLENQVCFPLYSAANEVVRAYRPFLAAHDLSYLQYLVLMVLWDAQELEVKALGQRLNLDSGTLSPLLKRMEAKGFVLRKRGSDDERVRLISTTEKGEQMRDAVADMPKLVACQLGLELDELKQLKRLCEKVLAAS</sequence>
<evidence type="ECO:0000259" key="6">
    <source>
        <dbReference type="PROSITE" id="PS50995"/>
    </source>
</evidence>
<gene>
    <name evidence="7" type="ORF">DFR27_1505</name>
</gene>
<evidence type="ECO:0000256" key="2">
    <source>
        <dbReference type="ARBA" id="ARBA00022490"/>
    </source>
</evidence>
<dbReference type="GO" id="GO:0006950">
    <property type="term" value="P:response to stress"/>
    <property type="evidence" value="ECO:0007669"/>
    <property type="project" value="TreeGrafter"/>
</dbReference>
<dbReference type="GO" id="GO:0005737">
    <property type="term" value="C:cytoplasm"/>
    <property type="evidence" value="ECO:0007669"/>
    <property type="project" value="UniProtKB-SubCell"/>
</dbReference>
<dbReference type="PANTHER" id="PTHR33164:SF100">
    <property type="entry name" value="OSPR"/>
    <property type="match status" value="1"/>
</dbReference>
<dbReference type="InterPro" id="IPR036388">
    <property type="entry name" value="WH-like_DNA-bd_sf"/>
</dbReference>